<keyword evidence="8" id="KW-0732">Signal</keyword>
<keyword evidence="12" id="KW-1185">Reference proteome</keyword>
<feature type="compositionally biased region" description="Polar residues" evidence="6">
    <location>
        <begin position="583"/>
        <end position="592"/>
    </location>
</feature>
<feature type="chain" id="PRO_5039104478" description="Intimal thickness related receptor IRP domain-containing protein" evidence="8">
    <location>
        <begin position="20"/>
        <end position="612"/>
    </location>
</feature>
<evidence type="ECO:0000313" key="11">
    <source>
        <dbReference type="EMBL" id="KAH3825932.1"/>
    </source>
</evidence>
<dbReference type="GO" id="GO:0007186">
    <property type="term" value="P:G protein-coupled receptor signaling pathway"/>
    <property type="evidence" value="ECO:0007669"/>
    <property type="project" value="InterPro"/>
</dbReference>
<dbReference type="GO" id="GO:0016020">
    <property type="term" value="C:membrane"/>
    <property type="evidence" value="ECO:0007669"/>
    <property type="project" value="UniProtKB-SubCell"/>
</dbReference>
<comment type="caution">
    <text evidence="11">The sequence shown here is derived from an EMBL/GenBank/DDBJ whole genome shotgun (WGS) entry which is preliminary data.</text>
</comment>
<comment type="subcellular location">
    <subcellularLocation>
        <location evidence="1">Membrane</location>
        <topology evidence="1">Multi-pass membrane protein</topology>
    </subcellularLocation>
</comment>
<gene>
    <name evidence="11" type="ORF">DPMN_127819</name>
</gene>
<keyword evidence="3 7" id="KW-1133">Transmembrane helix</keyword>
<feature type="transmembrane region" description="Helical" evidence="7">
    <location>
        <begin position="404"/>
        <end position="422"/>
    </location>
</feature>
<evidence type="ECO:0000313" key="12">
    <source>
        <dbReference type="Proteomes" id="UP000828390"/>
    </source>
</evidence>
<feature type="transmembrane region" description="Helical" evidence="7">
    <location>
        <begin position="254"/>
        <end position="280"/>
    </location>
</feature>
<evidence type="ECO:0000256" key="4">
    <source>
        <dbReference type="ARBA" id="ARBA00023136"/>
    </source>
</evidence>
<evidence type="ECO:0000256" key="5">
    <source>
        <dbReference type="ARBA" id="ARBA00023180"/>
    </source>
</evidence>
<feature type="domain" description="GPR180-like N-terminal" evidence="10">
    <location>
        <begin position="24"/>
        <end position="142"/>
    </location>
</feature>
<dbReference type="Proteomes" id="UP000828390">
    <property type="component" value="Unassembled WGS sequence"/>
</dbReference>
<feature type="transmembrane region" description="Helical" evidence="7">
    <location>
        <begin position="292"/>
        <end position="312"/>
    </location>
</feature>
<feature type="transmembrane region" description="Helical" evidence="7">
    <location>
        <begin position="364"/>
        <end position="384"/>
    </location>
</feature>
<keyword evidence="4 7" id="KW-0472">Membrane</keyword>
<dbReference type="Pfam" id="PF10192">
    <property type="entry name" value="GPR180-TMEM145_TM"/>
    <property type="match status" value="1"/>
</dbReference>
<dbReference type="InterPro" id="IPR019336">
    <property type="entry name" value="GPR180/TMEM145_TM"/>
</dbReference>
<evidence type="ECO:0000256" key="6">
    <source>
        <dbReference type="SAM" id="MobiDB-lite"/>
    </source>
</evidence>
<reference evidence="11" key="1">
    <citation type="journal article" date="2019" name="bioRxiv">
        <title>The Genome of the Zebra Mussel, Dreissena polymorpha: A Resource for Invasive Species Research.</title>
        <authorList>
            <person name="McCartney M.A."/>
            <person name="Auch B."/>
            <person name="Kono T."/>
            <person name="Mallez S."/>
            <person name="Zhang Y."/>
            <person name="Obille A."/>
            <person name="Becker A."/>
            <person name="Abrahante J.E."/>
            <person name="Garbe J."/>
            <person name="Badalamenti J.P."/>
            <person name="Herman A."/>
            <person name="Mangelson H."/>
            <person name="Liachko I."/>
            <person name="Sullivan S."/>
            <person name="Sone E.D."/>
            <person name="Koren S."/>
            <person name="Silverstein K.A.T."/>
            <person name="Beckman K.B."/>
            <person name="Gohl D.M."/>
        </authorList>
    </citation>
    <scope>NUCLEOTIDE SEQUENCE</scope>
    <source>
        <strain evidence="11">Duluth1</strain>
        <tissue evidence="11">Whole animal</tissue>
    </source>
</reference>
<feature type="transmembrane region" description="Helical" evidence="7">
    <location>
        <begin position="434"/>
        <end position="463"/>
    </location>
</feature>
<reference evidence="11" key="2">
    <citation type="submission" date="2020-11" db="EMBL/GenBank/DDBJ databases">
        <authorList>
            <person name="McCartney M.A."/>
            <person name="Auch B."/>
            <person name="Kono T."/>
            <person name="Mallez S."/>
            <person name="Becker A."/>
            <person name="Gohl D.M."/>
            <person name="Silverstein K.A.T."/>
            <person name="Koren S."/>
            <person name="Bechman K.B."/>
            <person name="Herman A."/>
            <person name="Abrahante J.E."/>
            <person name="Garbe J."/>
        </authorList>
    </citation>
    <scope>NUCLEOTIDE SEQUENCE</scope>
    <source>
        <strain evidence="11">Duluth1</strain>
        <tissue evidence="11">Whole animal</tissue>
    </source>
</reference>
<feature type="transmembrane region" description="Helical" evidence="7">
    <location>
        <begin position="332"/>
        <end position="352"/>
    </location>
</feature>
<feature type="transmembrane region" description="Helical" evidence="7">
    <location>
        <begin position="469"/>
        <end position="487"/>
    </location>
</feature>
<keyword evidence="5" id="KW-0325">Glycoprotein</keyword>
<dbReference type="PANTHER" id="PTHR23252:SF24">
    <property type="entry name" value="TRANSMEMBRANE PROTEIN 145"/>
    <property type="match status" value="1"/>
</dbReference>
<dbReference type="AlphaFoldDB" id="A0A9D4H5Z2"/>
<evidence type="ECO:0000256" key="1">
    <source>
        <dbReference type="ARBA" id="ARBA00004141"/>
    </source>
</evidence>
<dbReference type="PANTHER" id="PTHR23252">
    <property type="entry name" value="INTIMAL THICKNESS RECEPTOR-RELATED"/>
    <property type="match status" value="1"/>
</dbReference>
<dbReference type="GO" id="GO:0019236">
    <property type="term" value="P:response to pheromone"/>
    <property type="evidence" value="ECO:0007669"/>
    <property type="project" value="InterPro"/>
</dbReference>
<feature type="domain" description="GPR180/TMEM145 transmembrane" evidence="9">
    <location>
        <begin position="262"/>
        <end position="484"/>
    </location>
</feature>
<dbReference type="Pfam" id="PF21892">
    <property type="entry name" value="TMEM145_N"/>
    <property type="match status" value="2"/>
</dbReference>
<dbReference type="InterPro" id="IPR053880">
    <property type="entry name" value="GPR180-like_N"/>
</dbReference>
<dbReference type="EMBL" id="JAIWYP010000005">
    <property type="protein sequence ID" value="KAH3825932.1"/>
    <property type="molecule type" value="Genomic_DNA"/>
</dbReference>
<evidence type="ECO:0000259" key="10">
    <source>
        <dbReference type="Pfam" id="PF21892"/>
    </source>
</evidence>
<evidence type="ECO:0000256" key="3">
    <source>
        <dbReference type="ARBA" id="ARBA00022989"/>
    </source>
</evidence>
<feature type="signal peptide" evidence="8">
    <location>
        <begin position="1"/>
        <end position="19"/>
    </location>
</feature>
<evidence type="ECO:0008006" key="13">
    <source>
        <dbReference type="Google" id="ProtNLM"/>
    </source>
</evidence>
<feature type="region of interest" description="Disordered" evidence="6">
    <location>
        <begin position="553"/>
        <end position="599"/>
    </location>
</feature>
<evidence type="ECO:0000259" key="9">
    <source>
        <dbReference type="Pfam" id="PF10192"/>
    </source>
</evidence>
<accession>A0A9D4H5Z2</accession>
<evidence type="ECO:0000256" key="8">
    <source>
        <dbReference type="SAM" id="SignalP"/>
    </source>
</evidence>
<feature type="compositionally biased region" description="Low complexity" evidence="6">
    <location>
        <begin position="567"/>
        <end position="582"/>
    </location>
</feature>
<evidence type="ECO:0000256" key="7">
    <source>
        <dbReference type="SAM" id="Phobius"/>
    </source>
</evidence>
<name>A0A9D4H5Z2_DREPO</name>
<organism evidence="11 12">
    <name type="scientific">Dreissena polymorpha</name>
    <name type="common">Zebra mussel</name>
    <name type="synonym">Mytilus polymorpha</name>
    <dbReference type="NCBI Taxonomy" id="45954"/>
    <lineage>
        <taxon>Eukaryota</taxon>
        <taxon>Metazoa</taxon>
        <taxon>Spiralia</taxon>
        <taxon>Lophotrochozoa</taxon>
        <taxon>Mollusca</taxon>
        <taxon>Bivalvia</taxon>
        <taxon>Autobranchia</taxon>
        <taxon>Heteroconchia</taxon>
        <taxon>Euheterodonta</taxon>
        <taxon>Imparidentia</taxon>
        <taxon>Neoheterodontei</taxon>
        <taxon>Myida</taxon>
        <taxon>Dreissenoidea</taxon>
        <taxon>Dreissenidae</taxon>
        <taxon>Dreissena</taxon>
    </lineage>
</organism>
<proteinExistence type="predicted"/>
<protein>
    <recommendedName>
        <fullName evidence="13">Intimal thickness related receptor IRP domain-containing protein</fullName>
    </recommendedName>
</protein>
<keyword evidence="2 7" id="KW-0812">Transmembrane</keyword>
<evidence type="ECO:0000256" key="2">
    <source>
        <dbReference type="ARBA" id="ARBA00022692"/>
    </source>
</evidence>
<dbReference type="InterPro" id="IPR047831">
    <property type="entry name" value="GPR180/TMEM145"/>
</dbReference>
<sequence>MKHVFLFLLVLSLSSYSWGKWAVGEINTLEDWVFLTRFCFLSDKGTLRFEFEYPVEYGPQNILLYFDTKDQWPAVYKTDKNCTAKVAVTRIEDNQRIELPTSPISGCVKNNQSTLYVCSQSRTFRSARERWWYIAASRCSQVASCIDKVEVAAIERGQRLRLEPRPLTGSTPVPLPTYIDCAYKTINNQNMVVCDDGRYFKSARERWWYIAISRCQEANYTALPVGIKLKYKIHMTNGAVGDYLHREYSADEFYILPIDIAFLIVYVVLCVLTVVCAVLLRNRQLWHTTYKMYMVSVKLWTFYLFLMCIAYGTYGNDGNGDKLQFIKSFARAFEAISIMVFLLMLILVGKGYTITRGKLSNVSTVKISVFMTLYTITYVVIFIWEAIIFDPGLVLYLYESPPGYALIAMRIIGYLWFCYSIFFTLKHYPEKRTFYYPLFVFYTLWFWAGPIVILVASNAIALWSREKTVVGVENFVSFCGHVFFLILTRPSAANKNFPYHVRTTQIGIMENVPHHMSQGEEGSFTPGVAYAVSNPMMGSSSGPDLTNLFVTSRTKSMSEQGEKSETSFNNNYSNGNGSVHNSQPPEYTTFPSPSAPPPVYMELFQARNSIAE</sequence>
<feature type="domain" description="GPR180-like N-terminal" evidence="10">
    <location>
        <begin position="143"/>
        <end position="219"/>
    </location>
</feature>